<name>A0A8J8W6Y4_9EURO</name>
<dbReference type="GO" id="GO:0003723">
    <property type="term" value="F:RNA binding"/>
    <property type="evidence" value="ECO:0007669"/>
    <property type="project" value="TreeGrafter"/>
</dbReference>
<dbReference type="GO" id="GO:0008270">
    <property type="term" value="F:zinc ion binding"/>
    <property type="evidence" value="ECO:0007669"/>
    <property type="project" value="UniProtKB-KW"/>
</dbReference>
<dbReference type="GO" id="GO:0071011">
    <property type="term" value="C:precatalytic spliceosome"/>
    <property type="evidence" value="ECO:0007669"/>
    <property type="project" value="TreeGrafter"/>
</dbReference>
<keyword evidence="2" id="KW-0863">Zinc-finger</keyword>
<evidence type="ECO:0000256" key="4">
    <source>
        <dbReference type="SAM" id="MobiDB-lite"/>
    </source>
</evidence>
<feature type="compositionally biased region" description="Basic and acidic residues" evidence="4">
    <location>
        <begin position="25"/>
        <end position="34"/>
    </location>
</feature>
<dbReference type="Pfam" id="PF06220">
    <property type="entry name" value="zf-U1"/>
    <property type="match status" value="1"/>
</dbReference>
<evidence type="ECO:0000313" key="6">
    <source>
        <dbReference type="EMBL" id="KAF7716905.1"/>
    </source>
</evidence>
<proteinExistence type="predicted"/>
<evidence type="ECO:0000256" key="1">
    <source>
        <dbReference type="ARBA" id="ARBA00022723"/>
    </source>
</evidence>
<protein>
    <submittedName>
        <fullName evidence="6">Formin binding protein</fullName>
    </submittedName>
</protein>
<evidence type="ECO:0000256" key="2">
    <source>
        <dbReference type="ARBA" id="ARBA00022771"/>
    </source>
</evidence>
<dbReference type="InterPro" id="IPR036236">
    <property type="entry name" value="Znf_C2H2_sf"/>
</dbReference>
<sequence>MAEYWKSAPRFWCKQCKIFIRDTPFEKTQHEASPKHQGSLKRFLRDIHRNNEQQQRESQRAKSEVERLRQAVSGESSKNDPNASAAPWKKRAAPVSDAASRPVSLEERKKQMDQLAAMGVAIPDEYRGEMALAGEWQTMSETKVDEAETGVKSIGVRKRKLQGEDEEGSEEEFTNESARLVSRGWGSRMRSYPGTQHEGDGDLDALLASTQDLKKTKVPNTDADSDGVKKDQPEDTTSQATKEETARDSQLNETDNPATVKTEASGDPSPTLDEPKAPEEAAGPIFKKRKAKIMRKQTAEQSDKQ</sequence>
<dbReference type="PANTHER" id="PTHR13173">
    <property type="entry name" value="WW DOMAIN BINDING PROTEIN 4"/>
    <property type="match status" value="1"/>
</dbReference>
<feature type="compositionally biased region" description="Polar residues" evidence="4">
    <location>
        <begin position="73"/>
        <end position="82"/>
    </location>
</feature>
<keyword evidence="3" id="KW-0862">Zinc</keyword>
<dbReference type="Gene3D" id="3.30.160.60">
    <property type="entry name" value="Classic Zinc Finger"/>
    <property type="match status" value="1"/>
</dbReference>
<dbReference type="Proteomes" id="UP000631181">
    <property type="component" value="Unassembled WGS sequence"/>
</dbReference>
<dbReference type="InterPro" id="IPR003604">
    <property type="entry name" value="Matrin/U1-like-C_Znf_C2H2"/>
</dbReference>
<dbReference type="OrthoDB" id="191651at2759"/>
<feature type="domain" description="U1-type" evidence="5">
    <location>
        <begin position="8"/>
        <end position="43"/>
    </location>
</feature>
<dbReference type="InterPro" id="IPR013085">
    <property type="entry name" value="U1-CZ_Znf_C2H2"/>
</dbReference>
<dbReference type="InterPro" id="IPR040023">
    <property type="entry name" value="WBP4"/>
</dbReference>
<comment type="caution">
    <text evidence="6">The sequence shown here is derived from an EMBL/GenBank/DDBJ whole genome shotgun (WGS) entry which is preliminary data.</text>
</comment>
<accession>A0A8J8W6Y4</accession>
<dbReference type="PANTHER" id="PTHR13173:SF10">
    <property type="entry name" value="WW DOMAIN-BINDING PROTEIN 4"/>
    <property type="match status" value="1"/>
</dbReference>
<dbReference type="SMART" id="SM00451">
    <property type="entry name" value="ZnF_U1"/>
    <property type="match status" value="1"/>
</dbReference>
<feature type="compositionally biased region" description="Basic and acidic residues" evidence="4">
    <location>
        <begin position="43"/>
        <end position="69"/>
    </location>
</feature>
<feature type="region of interest" description="Disordered" evidence="4">
    <location>
        <begin position="25"/>
        <end position="110"/>
    </location>
</feature>
<evidence type="ECO:0000313" key="7">
    <source>
        <dbReference type="Proteomes" id="UP000631181"/>
    </source>
</evidence>
<feature type="region of interest" description="Disordered" evidence="4">
    <location>
        <begin position="143"/>
        <end position="305"/>
    </location>
</feature>
<keyword evidence="7" id="KW-1185">Reference proteome</keyword>
<evidence type="ECO:0000259" key="5">
    <source>
        <dbReference type="SMART" id="SM00451"/>
    </source>
</evidence>
<evidence type="ECO:0000256" key="3">
    <source>
        <dbReference type="ARBA" id="ARBA00022833"/>
    </source>
</evidence>
<dbReference type="EMBL" id="WIWV01000033">
    <property type="protein sequence ID" value="KAF7716905.1"/>
    <property type="molecule type" value="Genomic_DNA"/>
</dbReference>
<gene>
    <name evidence="6" type="ORF">PECM_004946</name>
</gene>
<dbReference type="AlphaFoldDB" id="A0A8J8W6Y4"/>
<feature type="compositionally biased region" description="Basic residues" evidence="4">
    <location>
        <begin position="286"/>
        <end position="295"/>
    </location>
</feature>
<dbReference type="GO" id="GO:0000398">
    <property type="term" value="P:mRNA splicing, via spliceosome"/>
    <property type="evidence" value="ECO:0007669"/>
    <property type="project" value="InterPro"/>
</dbReference>
<keyword evidence="1" id="KW-0479">Metal-binding</keyword>
<dbReference type="SUPFAM" id="SSF57667">
    <property type="entry name" value="beta-beta-alpha zinc fingers"/>
    <property type="match status" value="1"/>
</dbReference>
<organism evidence="6 7">
    <name type="scientific">Penicillium ucsense</name>
    <dbReference type="NCBI Taxonomy" id="2839758"/>
    <lineage>
        <taxon>Eukaryota</taxon>
        <taxon>Fungi</taxon>
        <taxon>Dikarya</taxon>
        <taxon>Ascomycota</taxon>
        <taxon>Pezizomycotina</taxon>
        <taxon>Eurotiomycetes</taxon>
        <taxon>Eurotiomycetidae</taxon>
        <taxon>Eurotiales</taxon>
        <taxon>Aspergillaceae</taxon>
        <taxon>Penicillium</taxon>
    </lineage>
</organism>
<feature type="compositionally biased region" description="Acidic residues" evidence="4">
    <location>
        <begin position="164"/>
        <end position="174"/>
    </location>
</feature>
<reference evidence="6" key="1">
    <citation type="journal article" date="2020" name="Front. Microbiol.">
        <title>Gene regulatory networks of Penicillium echinulatum 2HH and Penicillium oxalicum 114-2 inferred by a computational biology approach.</title>
        <authorList>
            <person name="Lenz A.R."/>
            <person name="Galan-Vasquez E."/>
            <person name="Balbinot E."/>
            <person name="De Abreu F.P."/>
            <person name="De Oliveira N.S."/>
            <person name="Da Rosa L.O."/>
            <person name="De Avila E Silva S."/>
            <person name="Camassola M."/>
            <person name="Dillon A.J.P."/>
            <person name="Perez-Rueda E."/>
        </authorList>
    </citation>
    <scope>NUCLEOTIDE SEQUENCE</scope>
    <source>
        <strain evidence="6">S1M29</strain>
    </source>
</reference>
<feature type="compositionally biased region" description="Polar residues" evidence="4">
    <location>
        <begin position="248"/>
        <end position="259"/>
    </location>
</feature>